<reference evidence="9 10" key="1">
    <citation type="submission" date="2016-10" db="EMBL/GenBank/DDBJ databases">
        <authorList>
            <person name="Varghese N."/>
            <person name="Submissions S."/>
        </authorList>
    </citation>
    <scope>NUCLEOTIDE SEQUENCE [LARGE SCALE GENOMIC DNA]</scope>
    <source>
        <strain evidence="9 10">IAM 15147</strain>
    </source>
</reference>
<evidence type="ECO:0000313" key="10">
    <source>
        <dbReference type="Proteomes" id="UP000198506"/>
    </source>
</evidence>
<dbReference type="Gene3D" id="3.40.710.10">
    <property type="entry name" value="DD-peptidase/beta-lactamase superfamily"/>
    <property type="match status" value="1"/>
</dbReference>
<dbReference type="SUPFAM" id="SSF56601">
    <property type="entry name" value="beta-lactamase/transpeptidase-like"/>
    <property type="match status" value="1"/>
</dbReference>
<feature type="binding site" evidence="7">
    <location>
        <position position="243"/>
    </location>
    <ligand>
        <name>substrate</name>
    </ligand>
</feature>
<dbReference type="AlphaFoldDB" id="A0AA94HMD6"/>
<dbReference type="GO" id="GO:0004359">
    <property type="term" value="F:glutaminase activity"/>
    <property type="evidence" value="ECO:0007669"/>
    <property type="project" value="UniProtKB-UniRule"/>
</dbReference>
<dbReference type="InterPro" id="IPR012338">
    <property type="entry name" value="Beta-lactam/transpept-like"/>
</dbReference>
<dbReference type="PANTHER" id="PTHR12544">
    <property type="entry name" value="GLUTAMINASE"/>
    <property type="match status" value="1"/>
</dbReference>
<feature type="binding site" evidence="7">
    <location>
        <position position="261"/>
    </location>
    <ligand>
        <name>substrate</name>
    </ligand>
</feature>
<feature type="binding site" evidence="7">
    <location>
        <position position="167"/>
    </location>
    <ligand>
        <name>substrate</name>
    </ligand>
</feature>
<dbReference type="GO" id="GO:0006543">
    <property type="term" value="P:L-glutamine catabolic process"/>
    <property type="evidence" value="ECO:0007669"/>
    <property type="project" value="TreeGrafter"/>
</dbReference>
<name>A0AA94HMD6_9MICO</name>
<dbReference type="InterPro" id="IPR058548">
    <property type="entry name" value="MlaB-like_STAS"/>
</dbReference>
<dbReference type="Pfam" id="PF04960">
    <property type="entry name" value="Glutaminase"/>
    <property type="match status" value="1"/>
</dbReference>
<evidence type="ECO:0000256" key="5">
    <source>
        <dbReference type="ARBA" id="ARBA00049534"/>
    </source>
</evidence>
<dbReference type="PROSITE" id="PS50801">
    <property type="entry name" value="STAS"/>
    <property type="match status" value="1"/>
</dbReference>
<sequence length="404" mass="43101">MRSPVTEYLDAVRESCIADGDDGEVASYIPELAEADPDLFGLAMCTIDGTVYASGDAEHRFTIQSLSKPFAYALALADRGRDEVLRFVGVEPSGDPFNEISLEDNGRPRNPMINIGAITTHALVGPEGATAEESTERVRAGLSAFAGRQLEVDEAVCASERETADRNMALAYLVRARGKLQDEPHDAVDGYTRQCSLLVDVRDLAVMAMTLASGGRNPVTGEQVVSARVCTQVLSVMATCGMYDAAGDWMTSVGIPAKSGVSGGLLGSLPGQVGIGAFSPRLDGFGNSVRGVRACERLSEDMGLHLMQAPEVAAHVLYGVVEPDDDADRMREVKLQGVMHFAAAEAALRELAEVPEDGAPLVVDLSRVSSANGVGRRMLREGVRRLRQDGHEVRVEDPDGILED</sequence>
<evidence type="ECO:0000313" key="9">
    <source>
        <dbReference type="EMBL" id="SFS09614.1"/>
    </source>
</evidence>
<evidence type="ECO:0000256" key="7">
    <source>
        <dbReference type="HAMAP-Rule" id="MF_00313"/>
    </source>
</evidence>
<dbReference type="NCBIfam" id="NF002134">
    <property type="entry name" value="PRK00971.1-4"/>
    <property type="match status" value="1"/>
</dbReference>
<dbReference type="FunFam" id="3.40.710.10:FF:000005">
    <property type="entry name" value="Glutaminase"/>
    <property type="match status" value="1"/>
</dbReference>
<evidence type="ECO:0000256" key="1">
    <source>
        <dbReference type="ARBA" id="ARBA00011076"/>
    </source>
</evidence>
<protein>
    <recommendedName>
        <fullName evidence="6 7">Glutaminase</fullName>
        <ecNumber evidence="3 7">3.5.1.2</ecNumber>
    </recommendedName>
</protein>
<feature type="binding site" evidence="7">
    <location>
        <position position="160"/>
    </location>
    <ligand>
        <name>substrate</name>
    </ligand>
</feature>
<dbReference type="Pfam" id="PF13466">
    <property type="entry name" value="STAS_2"/>
    <property type="match status" value="1"/>
</dbReference>
<comment type="caution">
    <text evidence="9">The sequence shown here is derived from an EMBL/GenBank/DDBJ whole genome shotgun (WGS) entry which is preliminary data.</text>
</comment>
<dbReference type="EC" id="3.5.1.2" evidence="3 7"/>
<dbReference type="PANTHER" id="PTHR12544:SF29">
    <property type="entry name" value="GLUTAMINASE"/>
    <property type="match status" value="1"/>
</dbReference>
<keyword evidence="7" id="KW-0007">Acetylation</keyword>
<dbReference type="HAMAP" id="MF_00313">
    <property type="entry name" value="Glutaminase"/>
    <property type="match status" value="1"/>
</dbReference>
<evidence type="ECO:0000256" key="2">
    <source>
        <dbReference type="ARBA" id="ARBA00011881"/>
    </source>
</evidence>
<dbReference type="InterPro" id="IPR036513">
    <property type="entry name" value="STAS_dom_sf"/>
</dbReference>
<dbReference type="InterPro" id="IPR002645">
    <property type="entry name" value="STAS_dom"/>
</dbReference>
<dbReference type="InterPro" id="IPR015868">
    <property type="entry name" value="Glutaminase"/>
</dbReference>
<dbReference type="RefSeq" id="WP_092917016.1">
    <property type="nucleotide sequence ID" value="NZ_FOZN01000002.1"/>
</dbReference>
<dbReference type="Proteomes" id="UP000198506">
    <property type="component" value="Unassembled WGS sequence"/>
</dbReference>
<feature type="binding site" evidence="7">
    <location>
        <position position="114"/>
    </location>
    <ligand>
        <name>substrate</name>
    </ligand>
</feature>
<feature type="binding site" evidence="7">
    <location>
        <position position="191"/>
    </location>
    <ligand>
        <name>substrate</name>
    </ligand>
</feature>
<gene>
    <name evidence="7" type="primary">glsA</name>
    <name evidence="9" type="ORF">SAMN04487783_1289</name>
</gene>
<evidence type="ECO:0000259" key="8">
    <source>
        <dbReference type="PROSITE" id="PS50801"/>
    </source>
</evidence>
<feature type="binding site" evidence="7">
    <location>
        <position position="65"/>
    </location>
    <ligand>
        <name>substrate</name>
    </ligand>
</feature>
<dbReference type="Gene3D" id="3.30.750.24">
    <property type="entry name" value="STAS domain"/>
    <property type="match status" value="1"/>
</dbReference>
<evidence type="ECO:0000256" key="6">
    <source>
        <dbReference type="ARBA" id="ARBA00070405"/>
    </source>
</evidence>
<dbReference type="GO" id="GO:0006537">
    <property type="term" value="P:glutamate biosynthetic process"/>
    <property type="evidence" value="ECO:0007669"/>
    <property type="project" value="TreeGrafter"/>
</dbReference>
<keyword evidence="10" id="KW-1185">Reference proteome</keyword>
<feature type="domain" description="STAS" evidence="8">
    <location>
        <begin position="333"/>
        <end position="404"/>
    </location>
</feature>
<comment type="subunit">
    <text evidence="2 7">Homotetramer.</text>
</comment>
<keyword evidence="4 7" id="KW-0378">Hydrolase</keyword>
<comment type="catalytic activity">
    <reaction evidence="5 7">
        <text>L-glutamine + H2O = L-glutamate + NH4(+)</text>
        <dbReference type="Rhea" id="RHEA:15889"/>
        <dbReference type="ChEBI" id="CHEBI:15377"/>
        <dbReference type="ChEBI" id="CHEBI:28938"/>
        <dbReference type="ChEBI" id="CHEBI:29985"/>
        <dbReference type="ChEBI" id="CHEBI:58359"/>
        <dbReference type="EC" id="3.5.1.2"/>
    </reaction>
</comment>
<dbReference type="EMBL" id="FOZN01000002">
    <property type="protein sequence ID" value="SFS09614.1"/>
    <property type="molecule type" value="Genomic_DNA"/>
</dbReference>
<evidence type="ECO:0000256" key="4">
    <source>
        <dbReference type="ARBA" id="ARBA00022801"/>
    </source>
</evidence>
<organism evidence="9 10">
    <name type="scientific">Agrococcus baldri</name>
    <dbReference type="NCBI Taxonomy" id="153730"/>
    <lineage>
        <taxon>Bacteria</taxon>
        <taxon>Bacillati</taxon>
        <taxon>Actinomycetota</taxon>
        <taxon>Actinomycetes</taxon>
        <taxon>Micrococcales</taxon>
        <taxon>Microbacteriaceae</taxon>
        <taxon>Agrococcus</taxon>
    </lineage>
</organism>
<dbReference type="NCBIfam" id="TIGR03814">
    <property type="entry name" value="Gln_ase"/>
    <property type="match status" value="1"/>
</dbReference>
<comment type="similarity">
    <text evidence="1 7">Belongs to the glutaminase family.</text>
</comment>
<evidence type="ECO:0000256" key="3">
    <source>
        <dbReference type="ARBA" id="ARBA00012918"/>
    </source>
</evidence>
<dbReference type="SUPFAM" id="SSF52091">
    <property type="entry name" value="SpoIIaa-like"/>
    <property type="match status" value="1"/>
</dbReference>
<proteinExistence type="inferred from homology"/>
<accession>A0AA94HMD6</accession>